<evidence type="ECO:0000259" key="8">
    <source>
        <dbReference type="Pfam" id="PF01316"/>
    </source>
</evidence>
<dbReference type="InterPro" id="IPR020900">
    <property type="entry name" value="Arg_repress_DNA-bd"/>
</dbReference>
<dbReference type="PANTHER" id="PTHR34471">
    <property type="entry name" value="ARGININE REPRESSOR"/>
    <property type="match status" value="1"/>
</dbReference>
<dbReference type="InterPro" id="IPR036390">
    <property type="entry name" value="WH_DNA-bd_sf"/>
</dbReference>
<dbReference type="GO" id="GO:0005737">
    <property type="term" value="C:cytoplasm"/>
    <property type="evidence" value="ECO:0007669"/>
    <property type="project" value="UniProtKB-SubCell"/>
</dbReference>
<dbReference type="Pfam" id="PF02863">
    <property type="entry name" value="Arg_repressor_C"/>
    <property type="match status" value="1"/>
</dbReference>
<dbReference type="PRINTS" id="PR01467">
    <property type="entry name" value="ARGREPRESSOR"/>
</dbReference>
<dbReference type="GO" id="GO:1900079">
    <property type="term" value="P:regulation of arginine biosynthetic process"/>
    <property type="evidence" value="ECO:0007669"/>
    <property type="project" value="UniProtKB-UniRule"/>
</dbReference>
<evidence type="ECO:0000256" key="2">
    <source>
        <dbReference type="ARBA" id="ARBA00008316"/>
    </source>
</evidence>
<keyword evidence="12" id="KW-1185">Reference proteome</keyword>
<dbReference type="InterPro" id="IPR036388">
    <property type="entry name" value="WH-like_DNA-bd_sf"/>
</dbReference>
<dbReference type="GO" id="GO:0003700">
    <property type="term" value="F:DNA-binding transcription factor activity"/>
    <property type="evidence" value="ECO:0007669"/>
    <property type="project" value="UniProtKB-UniRule"/>
</dbReference>
<evidence type="ECO:0000313" key="11">
    <source>
        <dbReference type="EMBL" id="MBZ5962184.1"/>
    </source>
</evidence>
<keyword evidence="7" id="KW-0055">Arginine biosynthesis</keyword>
<comment type="similarity">
    <text evidence="2 7">Belongs to the ArgR family.</text>
</comment>
<dbReference type="InterPro" id="IPR036251">
    <property type="entry name" value="Arg_repress_C_sf"/>
</dbReference>
<keyword evidence="4 7" id="KW-0805">Transcription regulation</keyword>
<proteinExistence type="inferred from homology"/>
<comment type="subcellular location">
    <subcellularLocation>
        <location evidence="1 7">Cytoplasm</location>
    </subcellularLocation>
</comment>
<dbReference type="EMBL" id="FBSY01000001">
    <property type="protein sequence ID" value="CUW04320.1"/>
    <property type="molecule type" value="Genomic_DNA"/>
</dbReference>
<dbReference type="InterPro" id="IPR020899">
    <property type="entry name" value="Arg_repress_C"/>
</dbReference>
<evidence type="ECO:0000256" key="7">
    <source>
        <dbReference type="HAMAP-Rule" id="MF_00173"/>
    </source>
</evidence>
<dbReference type="GO" id="GO:0003677">
    <property type="term" value="F:DNA binding"/>
    <property type="evidence" value="ECO:0007669"/>
    <property type="project" value="UniProtKB-KW"/>
</dbReference>
<dbReference type="InterPro" id="IPR001669">
    <property type="entry name" value="Arg_repress"/>
</dbReference>
<organism evidence="11 13">
    <name type="scientific">Leuconostoc gasicomitatum</name>
    <dbReference type="NCBI Taxonomy" id="115778"/>
    <lineage>
        <taxon>Bacteria</taxon>
        <taxon>Bacillati</taxon>
        <taxon>Bacillota</taxon>
        <taxon>Bacilli</taxon>
        <taxon>Lactobacillales</taxon>
        <taxon>Lactobacillaceae</taxon>
        <taxon>Leuconostoc</taxon>
        <taxon>Leuconostoc gelidum group</taxon>
    </lineage>
</organism>
<evidence type="ECO:0000256" key="3">
    <source>
        <dbReference type="ARBA" id="ARBA00022490"/>
    </source>
</evidence>
<dbReference type="EMBL" id="JAHBFI010000008">
    <property type="protein sequence ID" value="MBZ5962184.1"/>
    <property type="molecule type" value="Genomic_DNA"/>
</dbReference>
<name>A0A9Q3SY56_9LACO</name>
<evidence type="ECO:0000256" key="1">
    <source>
        <dbReference type="ARBA" id="ARBA00004496"/>
    </source>
</evidence>
<comment type="caution">
    <text evidence="11">The sequence shown here is derived from an EMBL/GenBank/DDBJ whole genome shotgun (WGS) entry which is preliminary data.</text>
</comment>
<keyword evidence="7" id="KW-0028">Amino-acid biosynthesis</keyword>
<feature type="domain" description="Arginine repressor DNA-binding" evidence="8">
    <location>
        <begin position="1"/>
        <end position="68"/>
    </location>
</feature>
<dbReference type="GO" id="GO:0006526">
    <property type="term" value="P:L-arginine biosynthetic process"/>
    <property type="evidence" value="ECO:0007669"/>
    <property type="project" value="UniProtKB-KW"/>
</dbReference>
<dbReference type="Proteomes" id="UP000199271">
    <property type="component" value="Unassembled WGS sequence"/>
</dbReference>
<comment type="pathway">
    <text evidence="7">Amino-acid biosynthesis; L-arginine biosynthesis [regulation].</text>
</comment>
<dbReference type="RefSeq" id="WP_013231767.1">
    <property type="nucleotide sequence ID" value="NZ_BPKT01000004.1"/>
</dbReference>
<dbReference type="GeneID" id="34300765"/>
<evidence type="ECO:0000256" key="4">
    <source>
        <dbReference type="ARBA" id="ARBA00023015"/>
    </source>
</evidence>
<gene>
    <name evidence="7" type="primary">argR</name>
    <name evidence="10" type="ORF">C122C_1943</name>
    <name evidence="11" type="ORF">KIJ12_03255</name>
</gene>
<dbReference type="Pfam" id="PF01316">
    <property type="entry name" value="Arg_repressor"/>
    <property type="match status" value="1"/>
</dbReference>
<keyword evidence="3 7" id="KW-0963">Cytoplasm</keyword>
<protein>
    <recommendedName>
        <fullName evidence="7">Arginine repressor</fullName>
    </recommendedName>
</protein>
<evidence type="ECO:0000259" key="9">
    <source>
        <dbReference type="Pfam" id="PF02863"/>
    </source>
</evidence>
<dbReference type="Proteomes" id="UP000752647">
    <property type="component" value="Unassembled WGS sequence"/>
</dbReference>
<evidence type="ECO:0000256" key="5">
    <source>
        <dbReference type="ARBA" id="ARBA00023125"/>
    </source>
</evidence>
<reference evidence="10 12" key="1">
    <citation type="submission" date="2015-12" db="EMBL/GenBank/DDBJ databases">
        <authorList>
            <person name="Andreevskaya M."/>
        </authorList>
    </citation>
    <scope>NUCLEOTIDE SEQUENCE [LARGE SCALE GENOMIC DNA]</scope>
    <source>
        <strain evidence="10 12">C122c</strain>
    </source>
</reference>
<dbReference type="AlphaFoldDB" id="A0A9Q3SY56"/>
<feature type="domain" description="Arginine repressor C-terminal" evidence="9">
    <location>
        <begin position="81"/>
        <end position="146"/>
    </location>
</feature>
<keyword evidence="7" id="KW-0678">Repressor</keyword>
<evidence type="ECO:0000313" key="13">
    <source>
        <dbReference type="Proteomes" id="UP000752647"/>
    </source>
</evidence>
<evidence type="ECO:0000256" key="6">
    <source>
        <dbReference type="ARBA" id="ARBA00023163"/>
    </source>
</evidence>
<reference evidence="11" key="2">
    <citation type="submission" date="2021-05" db="EMBL/GenBank/DDBJ databases">
        <title>Pangenome of Leuconostoc gelidum warrants species status for Leuconostoc gelidum subsp. gasicomitatum.</title>
        <authorList>
            <person name="Johansson P."/>
            <person name="Sade E."/>
            <person name="Hultman J."/>
            <person name="Auvinen P."/>
            <person name="Bjorkroth J."/>
        </authorList>
    </citation>
    <scope>NUCLEOTIDE SEQUENCE</scope>
    <source>
        <strain evidence="11">A.21.4</strain>
    </source>
</reference>
<dbReference type="Gene3D" id="3.30.1360.40">
    <property type="match status" value="1"/>
</dbReference>
<comment type="function">
    <text evidence="7">Regulates arginine biosynthesis genes.</text>
</comment>
<keyword evidence="5 7" id="KW-0238">DNA-binding</keyword>
<dbReference type="HAMAP" id="MF_00173">
    <property type="entry name" value="Arg_repressor"/>
    <property type="match status" value="1"/>
</dbReference>
<dbReference type="Gene3D" id="1.10.10.10">
    <property type="entry name" value="Winged helix-like DNA-binding domain superfamily/Winged helix DNA-binding domain"/>
    <property type="match status" value="1"/>
</dbReference>
<keyword evidence="6 7" id="KW-0804">Transcription</keyword>
<evidence type="ECO:0000313" key="12">
    <source>
        <dbReference type="Proteomes" id="UP000199271"/>
    </source>
</evidence>
<evidence type="ECO:0000313" key="10">
    <source>
        <dbReference type="EMBL" id="CUW04320.1"/>
    </source>
</evidence>
<dbReference type="PANTHER" id="PTHR34471:SF1">
    <property type="entry name" value="ARGININE REPRESSOR"/>
    <property type="match status" value="1"/>
</dbReference>
<dbReference type="SUPFAM" id="SSF55252">
    <property type="entry name" value="C-terminal domain of arginine repressor"/>
    <property type="match status" value="1"/>
</dbReference>
<dbReference type="GO" id="GO:0034618">
    <property type="term" value="F:arginine binding"/>
    <property type="evidence" value="ECO:0007669"/>
    <property type="project" value="InterPro"/>
</dbReference>
<dbReference type="OMA" id="MHAVKTR"/>
<dbReference type="SUPFAM" id="SSF46785">
    <property type="entry name" value="Winged helix' DNA-binding domain"/>
    <property type="match status" value="1"/>
</dbReference>
<accession>A0A9Q3SY56</accession>
<dbReference type="GO" id="GO:0051259">
    <property type="term" value="P:protein complex oligomerization"/>
    <property type="evidence" value="ECO:0007669"/>
    <property type="project" value="InterPro"/>
</dbReference>
<sequence length="151" mass="16995">MIKKTRQKALLALIQQQQVGRQEDIVAHFETLGETVTQATISRDINELGLIKIPNAQGGFHYHLPKQDDRPYLQRLRRALQQSFLSQRAQRGQIILKVQPGNGQLIANLLEQVKFPEIFGTLSDDGSVLVLLKDGVVASQMTNTIQKLLEK</sequence>